<keyword evidence="1" id="KW-0378">Hydrolase</keyword>
<dbReference type="InterPro" id="IPR000639">
    <property type="entry name" value="Epox_hydrolase-like"/>
</dbReference>
<sequence length="291" mass="32084">MSDDVTHHRLRTGDTTLHVATAGPRDGQPVLLIHGWPQTWLAWRHLIPRLDGYRLVMPDLRGLGDSGRNGAGYDKLSLARDLVGLTEVMELPDTFVVGHDWGGVVAFYTTWLLEQRAKGLAVLDVTIPNDLGSGTDIAQGGKRWHHGFNRSALAERLVIGREREYYGWFYETLGRAPDVIDPETIEAYVDAYRDPECSRAGFELYRAIATDIDNARLVGRHGIGVPVLALGGDSSWGRGDEPLESLSHFATDVTGGSVKDCGHWIPEERPAELATALTEFFTHCDNPGESD</sequence>
<proteinExistence type="predicted"/>
<protein>
    <submittedName>
        <fullName evidence="3">Pimeloyl-ACP methyl ester carboxylesterase</fullName>
    </submittedName>
</protein>
<dbReference type="SUPFAM" id="SSF53474">
    <property type="entry name" value="alpha/beta-Hydrolases"/>
    <property type="match status" value="1"/>
</dbReference>
<evidence type="ECO:0000259" key="2">
    <source>
        <dbReference type="Pfam" id="PF00561"/>
    </source>
</evidence>
<dbReference type="EMBL" id="VFOW01000001">
    <property type="protein sequence ID" value="TQL77604.1"/>
    <property type="molecule type" value="Genomic_DNA"/>
</dbReference>
<feature type="domain" description="AB hydrolase-1" evidence="2">
    <location>
        <begin position="29"/>
        <end position="270"/>
    </location>
</feature>
<dbReference type="PRINTS" id="PR00412">
    <property type="entry name" value="EPOXHYDRLASE"/>
</dbReference>
<comment type="caution">
    <text evidence="3">The sequence shown here is derived from an EMBL/GenBank/DDBJ whole genome shotgun (WGS) entry which is preliminary data.</text>
</comment>
<dbReference type="RefSeq" id="WP_142040746.1">
    <property type="nucleotide sequence ID" value="NZ_JBHTGS010000001.1"/>
</dbReference>
<evidence type="ECO:0000313" key="4">
    <source>
        <dbReference type="Proteomes" id="UP000317043"/>
    </source>
</evidence>
<gene>
    <name evidence="3" type="ORF">FB566_3163</name>
</gene>
<dbReference type="InParanoid" id="A0A543AYD9"/>
<dbReference type="Pfam" id="PF00561">
    <property type="entry name" value="Abhydrolase_1"/>
    <property type="match status" value="1"/>
</dbReference>
<dbReference type="AlphaFoldDB" id="A0A543AYD9"/>
<evidence type="ECO:0000256" key="1">
    <source>
        <dbReference type="ARBA" id="ARBA00022801"/>
    </source>
</evidence>
<dbReference type="InterPro" id="IPR000073">
    <property type="entry name" value="AB_hydrolase_1"/>
</dbReference>
<evidence type="ECO:0000313" key="3">
    <source>
        <dbReference type="EMBL" id="TQL77604.1"/>
    </source>
</evidence>
<dbReference type="OrthoDB" id="3507586at2"/>
<name>A0A543AYD9_9ACTN</name>
<dbReference type="Gene3D" id="3.40.50.1820">
    <property type="entry name" value="alpha/beta hydrolase"/>
    <property type="match status" value="1"/>
</dbReference>
<keyword evidence="4" id="KW-1185">Reference proteome</keyword>
<dbReference type="Proteomes" id="UP000317043">
    <property type="component" value="Unassembled WGS sequence"/>
</dbReference>
<accession>A0A543AYD9</accession>
<organism evidence="3 4">
    <name type="scientific">Stackebrandtia endophytica</name>
    <dbReference type="NCBI Taxonomy" id="1496996"/>
    <lineage>
        <taxon>Bacteria</taxon>
        <taxon>Bacillati</taxon>
        <taxon>Actinomycetota</taxon>
        <taxon>Actinomycetes</taxon>
        <taxon>Glycomycetales</taxon>
        <taxon>Glycomycetaceae</taxon>
        <taxon>Stackebrandtia</taxon>
    </lineage>
</organism>
<dbReference type="InterPro" id="IPR029058">
    <property type="entry name" value="AB_hydrolase_fold"/>
</dbReference>
<dbReference type="PANTHER" id="PTHR43329">
    <property type="entry name" value="EPOXIDE HYDROLASE"/>
    <property type="match status" value="1"/>
</dbReference>
<reference evidence="3 4" key="1">
    <citation type="submission" date="2019-06" db="EMBL/GenBank/DDBJ databases">
        <title>Sequencing the genomes of 1000 actinobacteria strains.</title>
        <authorList>
            <person name="Klenk H.-P."/>
        </authorList>
    </citation>
    <scope>NUCLEOTIDE SEQUENCE [LARGE SCALE GENOMIC DNA]</scope>
    <source>
        <strain evidence="3 4">DSM 45928</strain>
    </source>
</reference>
<dbReference type="GO" id="GO:0016787">
    <property type="term" value="F:hydrolase activity"/>
    <property type="evidence" value="ECO:0007669"/>
    <property type="project" value="UniProtKB-KW"/>
</dbReference>